<accession>A0ABY2BGL4</accession>
<keyword evidence="1" id="KW-0378">Hydrolase</keyword>
<protein>
    <submittedName>
        <fullName evidence="1">Hydrolase of the HAD superfamily</fullName>
    </submittedName>
</protein>
<dbReference type="InterPro" id="IPR036412">
    <property type="entry name" value="HAD-like_sf"/>
</dbReference>
<dbReference type="SFLD" id="SFLDS00003">
    <property type="entry name" value="Haloacid_Dehalogenase"/>
    <property type="match status" value="1"/>
</dbReference>
<dbReference type="PRINTS" id="PR00413">
    <property type="entry name" value="HADHALOGNASE"/>
</dbReference>
<dbReference type="RefSeq" id="WP_132191413.1">
    <property type="nucleotide sequence ID" value="NZ_SLWM01000011.1"/>
</dbReference>
<dbReference type="PANTHER" id="PTHR43611:SF3">
    <property type="entry name" value="FLAVIN MONONUCLEOTIDE HYDROLASE 1, CHLOROPLATIC"/>
    <property type="match status" value="1"/>
</dbReference>
<proteinExistence type="predicted"/>
<name>A0ABY2BGL4_9ACTN</name>
<dbReference type="InterPro" id="IPR023214">
    <property type="entry name" value="HAD_sf"/>
</dbReference>
<dbReference type="SUPFAM" id="SSF56784">
    <property type="entry name" value="HAD-like"/>
    <property type="match status" value="1"/>
</dbReference>
<dbReference type="Proteomes" id="UP000295818">
    <property type="component" value="Unassembled WGS sequence"/>
</dbReference>
<evidence type="ECO:0000313" key="1">
    <source>
        <dbReference type="EMBL" id="TCO18961.1"/>
    </source>
</evidence>
<dbReference type="NCBIfam" id="TIGR01509">
    <property type="entry name" value="HAD-SF-IA-v3"/>
    <property type="match status" value="1"/>
</dbReference>
<dbReference type="InterPro" id="IPR006439">
    <property type="entry name" value="HAD-SF_hydro_IA"/>
</dbReference>
<dbReference type="NCBIfam" id="TIGR01549">
    <property type="entry name" value="HAD-SF-IA-v1"/>
    <property type="match status" value="1"/>
</dbReference>
<evidence type="ECO:0000313" key="2">
    <source>
        <dbReference type="Proteomes" id="UP000295818"/>
    </source>
</evidence>
<reference evidence="1 2" key="1">
    <citation type="journal article" date="2015" name="Stand. Genomic Sci.">
        <title>Genomic Encyclopedia of Bacterial and Archaeal Type Strains, Phase III: the genomes of soil and plant-associated and newly described type strains.</title>
        <authorList>
            <person name="Whitman W.B."/>
            <person name="Woyke T."/>
            <person name="Klenk H.P."/>
            <person name="Zhou Y."/>
            <person name="Lilburn T.G."/>
            <person name="Beck B.J."/>
            <person name="De Vos P."/>
            <person name="Vandamme P."/>
            <person name="Eisen J.A."/>
            <person name="Garrity G."/>
            <person name="Hugenholtz P."/>
            <person name="Kyrpides N.C."/>
        </authorList>
    </citation>
    <scope>NUCLEOTIDE SEQUENCE [LARGE SCALE GENOMIC DNA]</scope>
    <source>
        <strain evidence="1 2">VKM Ac-2538</strain>
    </source>
</reference>
<dbReference type="Gene3D" id="3.40.50.1000">
    <property type="entry name" value="HAD superfamily/HAD-like"/>
    <property type="match status" value="1"/>
</dbReference>
<comment type="caution">
    <text evidence="1">The sequence shown here is derived from an EMBL/GenBank/DDBJ whole genome shotgun (WGS) entry which is preliminary data.</text>
</comment>
<dbReference type="PANTHER" id="PTHR43611">
    <property type="entry name" value="ALPHA-D-GLUCOSE 1-PHOSPHATE PHOSPHATASE"/>
    <property type="match status" value="1"/>
</dbReference>
<dbReference type="EMBL" id="SLWM01000011">
    <property type="protein sequence ID" value="TCO18961.1"/>
    <property type="molecule type" value="Genomic_DNA"/>
</dbReference>
<organism evidence="1 2">
    <name type="scientific">Kribbella orskensis</name>
    <dbReference type="NCBI Taxonomy" id="2512216"/>
    <lineage>
        <taxon>Bacteria</taxon>
        <taxon>Bacillati</taxon>
        <taxon>Actinomycetota</taxon>
        <taxon>Actinomycetes</taxon>
        <taxon>Propionibacteriales</taxon>
        <taxon>Kribbellaceae</taxon>
        <taxon>Kribbella</taxon>
    </lineage>
</organism>
<dbReference type="SFLD" id="SFLDG01129">
    <property type="entry name" value="C1.5:_HAD__Beta-PGM__Phosphata"/>
    <property type="match status" value="1"/>
</dbReference>
<dbReference type="Pfam" id="PF00702">
    <property type="entry name" value="Hydrolase"/>
    <property type="match status" value="1"/>
</dbReference>
<gene>
    <name evidence="1" type="ORF">EV644_111199</name>
</gene>
<keyword evidence="2" id="KW-1185">Reference proteome</keyword>
<sequence>MTIDAVLFDADGVIQRPTVDWRAALSGFVSPGDAEEFVLDLMTSERPSLVGKGDFRDAVAEVLGRWHSEVPVEAVLDLWRRFEAEPVVVDLIQQLRANGIGCHLATNQQAYRRTIMHDERHYGDWFDQTFYSCDLGLAKPDPAYFRTILQAIDRPATSVLFIDDNVANVDGARRVGLHAEVYDLAEGTDALRSLLIRYGLPLSA</sequence>
<dbReference type="GO" id="GO:0016787">
    <property type="term" value="F:hydrolase activity"/>
    <property type="evidence" value="ECO:0007669"/>
    <property type="project" value="UniProtKB-KW"/>
</dbReference>